<name>A0A1U7LGU3_NEOID</name>
<dbReference type="InterPro" id="IPR002423">
    <property type="entry name" value="Cpn60/GroEL/TCP-1"/>
</dbReference>
<dbReference type="EMBL" id="LXFE01004217">
    <property type="protein sequence ID" value="OLL21867.1"/>
    <property type="molecule type" value="Genomic_DNA"/>
</dbReference>
<proteinExistence type="inferred from homology"/>
<dbReference type="SUPFAM" id="SSF52029">
    <property type="entry name" value="GroEL apical domain-like"/>
    <property type="match status" value="1"/>
</dbReference>
<dbReference type="InterPro" id="IPR027417">
    <property type="entry name" value="P-loop_NTPase"/>
</dbReference>
<dbReference type="InterPro" id="IPR001806">
    <property type="entry name" value="Small_GTPase"/>
</dbReference>
<dbReference type="InterPro" id="IPR027413">
    <property type="entry name" value="GROEL-like_equatorial_sf"/>
</dbReference>
<evidence type="ECO:0000313" key="11">
    <source>
        <dbReference type="Proteomes" id="UP000186594"/>
    </source>
</evidence>
<dbReference type="AlphaFoldDB" id="A0A1U7LGU3"/>
<comment type="caution">
    <text evidence="10">The sequence shown here is derived from an EMBL/GenBank/DDBJ whole genome shotgun (WGS) entry which is preliminary data.</text>
</comment>
<dbReference type="GO" id="GO:0005832">
    <property type="term" value="C:chaperonin-containing T-complex"/>
    <property type="evidence" value="ECO:0007669"/>
    <property type="project" value="UniProtKB-ARBA"/>
</dbReference>
<dbReference type="SUPFAM" id="SSF48592">
    <property type="entry name" value="GroEL equatorial domain-like"/>
    <property type="match status" value="1"/>
</dbReference>
<dbReference type="STRING" id="1198029.A0A1U7LGU3"/>
<evidence type="ECO:0000256" key="8">
    <source>
        <dbReference type="ARBA" id="ARBA00039582"/>
    </source>
</evidence>
<dbReference type="GO" id="GO:0051082">
    <property type="term" value="F:unfolded protein binding"/>
    <property type="evidence" value="ECO:0007669"/>
    <property type="project" value="InterPro"/>
</dbReference>
<dbReference type="Pfam" id="PF00118">
    <property type="entry name" value="Cpn60_TCP1"/>
    <property type="match status" value="1"/>
</dbReference>
<dbReference type="Gene3D" id="3.50.7.10">
    <property type="entry name" value="GroEL"/>
    <property type="match status" value="1"/>
</dbReference>
<comment type="similarity">
    <text evidence="2">Belongs to the TCP-1 chaperonin family.</text>
</comment>
<dbReference type="PROSITE" id="PS51421">
    <property type="entry name" value="RAS"/>
    <property type="match status" value="1"/>
</dbReference>
<keyword evidence="4" id="KW-0963">Cytoplasm</keyword>
<evidence type="ECO:0000313" key="10">
    <source>
        <dbReference type="EMBL" id="OLL21867.1"/>
    </source>
</evidence>
<dbReference type="FunFam" id="3.50.7.10:FF:000004">
    <property type="entry name" value="T-complex protein 1 subunit zeta"/>
    <property type="match status" value="1"/>
</dbReference>
<dbReference type="NCBIfam" id="TIGR00231">
    <property type="entry name" value="small_GTP"/>
    <property type="match status" value="1"/>
</dbReference>
<dbReference type="OrthoDB" id="10052040at2759"/>
<dbReference type="InterPro" id="IPR027410">
    <property type="entry name" value="TCP-1-like_intermed_sf"/>
</dbReference>
<dbReference type="Pfam" id="PF00071">
    <property type="entry name" value="Ras"/>
    <property type="match status" value="1"/>
</dbReference>
<dbReference type="PANTHER" id="PTHR11353">
    <property type="entry name" value="CHAPERONIN"/>
    <property type="match status" value="1"/>
</dbReference>
<dbReference type="CDD" id="cd00876">
    <property type="entry name" value="Ras"/>
    <property type="match status" value="1"/>
</dbReference>
<dbReference type="PROSITE" id="PS00750">
    <property type="entry name" value="TCP1_1"/>
    <property type="match status" value="1"/>
</dbReference>
<dbReference type="SUPFAM" id="SSF52540">
    <property type="entry name" value="P-loop containing nucleoside triphosphate hydrolases"/>
    <property type="match status" value="1"/>
</dbReference>
<dbReference type="PROSITE" id="PS00995">
    <property type="entry name" value="TCP1_3"/>
    <property type="match status" value="1"/>
</dbReference>
<evidence type="ECO:0000256" key="7">
    <source>
        <dbReference type="ARBA" id="ARBA00023186"/>
    </source>
</evidence>
<reference evidence="10 11" key="1">
    <citation type="submission" date="2016-04" db="EMBL/GenBank/DDBJ databases">
        <title>Evolutionary innovation and constraint leading to complex multicellularity in the Ascomycota.</title>
        <authorList>
            <person name="Cisse O."/>
            <person name="Nguyen A."/>
            <person name="Hewitt D.A."/>
            <person name="Jedd G."/>
            <person name="Stajich J.E."/>
        </authorList>
    </citation>
    <scope>NUCLEOTIDE SEQUENCE [LARGE SCALE GENOMIC DNA]</scope>
    <source>
        <strain evidence="10 11">DAH-3</strain>
    </source>
</reference>
<protein>
    <recommendedName>
        <fullName evidence="8">T-complex protein 1 subunit zeta</fullName>
    </recommendedName>
    <alternativeName>
        <fullName evidence="9">CCT-zeta</fullName>
    </alternativeName>
</protein>
<dbReference type="InterPro" id="IPR017998">
    <property type="entry name" value="Chaperone_TCP-1"/>
</dbReference>
<dbReference type="FunFam" id="1.10.560.10:FF:000058">
    <property type="entry name" value="T-complex protein 1 subunit zeta"/>
    <property type="match status" value="1"/>
</dbReference>
<dbReference type="GO" id="GO:0003924">
    <property type="term" value="F:GTPase activity"/>
    <property type="evidence" value="ECO:0007669"/>
    <property type="project" value="InterPro"/>
</dbReference>
<dbReference type="NCBIfam" id="TIGR02347">
    <property type="entry name" value="chap_CCT_zeta"/>
    <property type="match status" value="1"/>
</dbReference>
<dbReference type="FunFam" id="3.30.260.10:FF:000017">
    <property type="entry name" value="T-complex protein 1 subunit zeta"/>
    <property type="match status" value="1"/>
</dbReference>
<organism evidence="10 11">
    <name type="scientific">Neolecta irregularis (strain DAH-3)</name>
    <dbReference type="NCBI Taxonomy" id="1198029"/>
    <lineage>
        <taxon>Eukaryota</taxon>
        <taxon>Fungi</taxon>
        <taxon>Dikarya</taxon>
        <taxon>Ascomycota</taxon>
        <taxon>Taphrinomycotina</taxon>
        <taxon>Neolectales</taxon>
        <taxon>Neolectaceae</taxon>
        <taxon>Neolecta</taxon>
    </lineage>
</organism>
<sequence length="817" mass="90432">MALSLLNAKSESLRRDQALQVNIAAACGLQSVLRSNLGPSGTLKMLVDGAGAIKLTKDGKVLLAEMQITNPTALMIAKAATAQDEVAGDGTTSVCLLVGELLRQAERYISEGLHPRVVVEGFDLAKKEALDFLDKFKVEKEIDRELLLQVARTSLSTKINSRLAGSLTAGIVDAVLAVHEPPKPIDLHMVEIMKMQHRDAAETRLIKGLCLDHGARHPDMPKRVENAYILTLNVSLEYEKSEVNSGIYYSTAGQREKLIESERRFVDDKLRKIVELKKHVCGNDLKKNFVVINQKGIDPLSLDVLQKNGILALRRAKRRNMERLQLVCGGVAQNSVDDLTPEVLGWAGLVYEQTLGEEKYTFVEEVKDPKSVTLLIKGPNAHTITQIQEAVRDGLRAVKNAIEDKCVVPGAGAFEIACAAHLSGDFKRKTAKGRAKMGVQAFADALLILPKTLAANAGFDTQEVIVALQDECASAHVAGVDLRTGEPMDPAVEGIWDNYRVKRHALHSCSVIASNLLSVDEIMRFSRAFKSQRRRPLVVDLDLYTILNLGRLTVLGLRRVSQHRNSIKDRYRSLRSFLKILPTFLRINRSSVTTIRDMSHPIKVVVLGEGAVGKSAVTMSLIRSRFVTEYDPTIEDSYSTSRTIEGVEYRLDILDTAGQYEYRGLFAAQHLTSADAFLLVYDITSPDSLLALEEFNDMICASSEAEAEARGDQFLHPVRIVVGNKCDLASERKIVSGDGLSWARGKGCYFMETSAKLRVNIEETFALLVRRVVEQRQIQGNPIRGPVSSSSIAHKEHQSLPKIPYIESKRRRFLCFC</sequence>
<dbReference type="Proteomes" id="UP000186594">
    <property type="component" value="Unassembled WGS sequence"/>
</dbReference>
<dbReference type="SMART" id="SM00175">
    <property type="entry name" value="RAB"/>
    <property type="match status" value="1"/>
</dbReference>
<dbReference type="GO" id="GO:0005524">
    <property type="term" value="F:ATP binding"/>
    <property type="evidence" value="ECO:0007669"/>
    <property type="project" value="UniProtKB-KW"/>
</dbReference>
<comment type="subunit">
    <text evidence="3">Heterooligomeric complex of about 850 to 900 kDa that forms two stacked rings, 12 to 16 nm in diameter.</text>
</comment>
<gene>
    <name evidence="10" type="ORF">NEOLI_000470</name>
</gene>
<dbReference type="FunFam" id="1.10.560.10:FF:000038">
    <property type="entry name" value="Chaperonin containing TCP1 subunit 6B"/>
    <property type="match status" value="1"/>
</dbReference>
<dbReference type="InterPro" id="IPR005225">
    <property type="entry name" value="Small_GTP-bd"/>
</dbReference>
<accession>A0A1U7LGU3</accession>
<dbReference type="PROSITE" id="PS51419">
    <property type="entry name" value="RAB"/>
    <property type="match status" value="1"/>
</dbReference>
<comment type="subcellular location">
    <subcellularLocation>
        <location evidence="1">Cytoplasm</location>
    </subcellularLocation>
</comment>
<dbReference type="SUPFAM" id="SSF54849">
    <property type="entry name" value="GroEL-intermediate domain like"/>
    <property type="match status" value="1"/>
</dbReference>
<evidence type="ECO:0000256" key="9">
    <source>
        <dbReference type="ARBA" id="ARBA00044261"/>
    </source>
</evidence>
<evidence type="ECO:0000256" key="3">
    <source>
        <dbReference type="ARBA" id="ARBA00011531"/>
    </source>
</evidence>
<dbReference type="Gene3D" id="1.10.560.10">
    <property type="entry name" value="GroEL-like equatorial domain"/>
    <property type="match status" value="1"/>
</dbReference>
<dbReference type="SMART" id="SM00173">
    <property type="entry name" value="RAS"/>
    <property type="match status" value="1"/>
</dbReference>
<keyword evidence="7" id="KW-0143">Chaperone</keyword>
<dbReference type="PROSITE" id="PS00751">
    <property type="entry name" value="TCP1_2"/>
    <property type="match status" value="1"/>
</dbReference>
<keyword evidence="11" id="KW-1185">Reference proteome</keyword>
<dbReference type="SMART" id="SM00174">
    <property type="entry name" value="RHO"/>
    <property type="match status" value="1"/>
</dbReference>
<dbReference type="InterPro" id="IPR012722">
    <property type="entry name" value="Chap_CCT_zeta"/>
</dbReference>
<evidence type="ECO:0000256" key="2">
    <source>
        <dbReference type="ARBA" id="ARBA00008020"/>
    </source>
</evidence>
<dbReference type="InterPro" id="IPR002194">
    <property type="entry name" value="Chaperonin_TCP-1_CS"/>
</dbReference>
<evidence type="ECO:0000256" key="6">
    <source>
        <dbReference type="ARBA" id="ARBA00022840"/>
    </source>
</evidence>
<dbReference type="Gene3D" id="3.40.50.300">
    <property type="entry name" value="P-loop containing nucleotide triphosphate hydrolases"/>
    <property type="match status" value="1"/>
</dbReference>
<keyword evidence="6" id="KW-0067">ATP-binding</keyword>
<dbReference type="GO" id="GO:0140662">
    <property type="term" value="F:ATP-dependent protein folding chaperone"/>
    <property type="evidence" value="ECO:0007669"/>
    <property type="project" value="InterPro"/>
</dbReference>
<keyword evidence="5" id="KW-0547">Nucleotide-binding</keyword>
<evidence type="ECO:0000256" key="1">
    <source>
        <dbReference type="ARBA" id="ARBA00004496"/>
    </source>
</evidence>
<dbReference type="CDD" id="cd03342">
    <property type="entry name" value="TCP1_zeta"/>
    <property type="match status" value="1"/>
</dbReference>
<dbReference type="PRINTS" id="PR00449">
    <property type="entry name" value="RASTRNSFRMNG"/>
</dbReference>
<dbReference type="Gene3D" id="3.30.260.10">
    <property type="entry name" value="TCP-1-like chaperonin intermediate domain"/>
    <property type="match status" value="1"/>
</dbReference>
<evidence type="ECO:0000256" key="5">
    <source>
        <dbReference type="ARBA" id="ARBA00022741"/>
    </source>
</evidence>
<evidence type="ECO:0000256" key="4">
    <source>
        <dbReference type="ARBA" id="ARBA00022490"/>
    </source>
</evidence>
<dbReference type="GO" id="GO:0016887">
    <property type="term" value="F:ATP hydrolysis activity"/>
    <property type="evidence" value="ECO:0007669"/>
    <property type="project" value="InterPro"/>
</dbReference>
<dbReference type="InterPro" id="IPR027409">
    <property type="entry name" value="GroEL-like_apical_dom_sf"/>
</dbReference>
<dbReference type="GO" id="GO:0005525">
    <property type="term" value="F:GTP binding"/>
    <property type="evidence" value="ECO:0007669"/>
    <property type="project" value="InterPro"/>
</dbReference>